<dbReference type="GO" id="GO:0003735">
    <property type="term" value="F:structural constituent of ribosome"/>
    <property type="evidence" value="ECO:0007669"/>
    <property type="project" value="UniProtKB-UniRule"/>
</dbReference>
<feature type="domain" description="Large ribosomal subunit protein uL6 alpha-beta" evidence="9">
    <location>
        <begin position="90"/>
        <end position="168"/>
    </location>
</feature>
<dbReference type="InterPro" id="IPR020040">
    <property type="entry name" value="Ribosomal_uL6_a/b-dom"/>
</dbReference>
<accession>A0A2M6YPS5</accession>
<keyword evidence="2 5" id="KW-0694">RNA-binding</keyword>
<reference evidence="11" key="1">
    <citation type="submission" date="2017-09" db="EMBL/GenBank/DDBJ databases">
        <title>Depth-based differentiation of microbial function through sediment-hosted aquifers and enrichment of novel symbionts in the deep terrestrial subsurface.</title>
        <authorList>
            <person name="Probst A.J."/>
            <person name="Ladd B."/>
            <person name="Jarett J.K."/>
            <person name="Geller-Mcgrath D.E."/>
            <person name="Sieber C.M.K."/>
            <person name="Emerson J.B."/>
            <person name="Anantharaman K."/>
            <person name="Thomas B.C."/>
            <person name="Malmstrom R."/>
            <person name="Stieglmeier M."/>
            <person name="Klingl A."/>
            <person name="Woyke T."/>
            <person name="Ryan C.M."/>
            <person name="Banfield J.F."/>
        </authorList>
    </citation>
    <scope>NUCLEOTIDE SEQUENCE [LARGE SCALE GENOMIC DNA]</scope>
</reference>
<dbReference type="PRINTS" id="PR00059">
    <property type="entry name" value="RIBOSOMALL6"/>
</dbReference>
<comment type="subunit">
    <text evidence="5">Part of the 50S ribosomal subunit.</text>
</comment>
<keyword evidence="1 5" id="KW-0699">rRNA-binding</keyword>
<evidence type="ECO:0000256" key="3">
    <source>
        <dbReference type="ARBA" id="ARBA00022980"/>
    </source>
</evidence>
<dbReference type="Proteomes" id="UP000229559">
    <property type="component" value="Unassembled WGS sequence"/>
</dbReference>
<name>A0A2M6YPS5_9BACT</name>
<dbReference type="EMBL" id="PEXA01000051">
    <property type="protein sequence ID" value="PIU33117.1"/>
    <property type="molecule type" value="Genomic_DNA"/>
</dbReference>
<comment type="caution">
    <text evidence="10">The sequence shown here is derived from an EMBL/GenBank/DDBJ whole genome shotgun (WGS) entry which is preliminary data.</text>
</comment>
<evidence type="ECO:0000259" key="9">
    <source>
        <dbReference type="Pfam" id="PF00347"/>
    </source>
</evidence>
<evidence type="ECO:0000256" key="5">
    <source>
        <dbReference type="HAMAP-Rule" id="MF_01365"/>
    </source>
</evidence>
<evidence type="ECO:0000256" key="2">
    <source>
        <dbReference type="ARBA" id="ARBA00022884"/>
    </source>
</evidence>
<evidence type="ECO:0000256" key="8">
    <source>
        <dbReference type="SAM" id="MobiDB-lite"/>
    </source>
</evidence>
<feature type="domain" description="Large ribosomal subunit protein uL6 alpha-beta" evidence="9">
    <location>
        <begin position="11"/>
        <end position="82"/>
    </location>
</feature>
<dbReference type="PIRSF" id="PIRSF002162">
    <property type="entry name" value="Ribosomal_L6"/>
    <property type="match status" value="1"/>
</dbReference>
<dbReference type="HAMAP" id="MF_01365_B">
    <property type="entry name" value="Ribosomal_uL6_B"/>
    <property type="match status" value="1"/>
</dbReference>
<dbReference type="GO" id="GO:0019843">
    <property type="term" value="F:rRNA binding"/>
    <property type="evidence" value="ECO:0007669"/>
    <property type="project" value="UniProtKB-UniRule"/>
</dbReference>
<protein>
    <recommendedName>
        <fullName evidence="5">Large ribosomal subunit protein uL6</fullName>
    </recommendedName>
</protein>
<evidence type="ECO:0000256" key="4">
    <source>
        <dbReference type="ARBA" id="ARBA00023274"/>
    </source>
</evidence>
<dbReference type="AlphaFoldDB" id="A0A2M6YPS5"/>
<dbReference type="PANTHER" id="PTHR11655">
    <property type="entry name" value="60S/50S RIBOSOMAL PROTEIN L6/L9"/>
    <property type="match status" value="1"/>
</dbReference>
<feature type="region of interest" description="Disordered" evidence="8">
    <location>
        <begin position="163"/>
        <end position="191"/>
    </location>
</feature>
<gene>
    <name evidence="5" type="primary">rplF</name>
    <name evidence="10" type="ORF">COT04_01780</name>
</gene>
<dbReference type="InterPro" id="IPR000702">
    <property type="entry name" value="Ribosomal_uL6-like"/>
</dbReference>
<evidence type="ECO:0000313" key="10">
    <source>
        <dbReference type="EMBL" id="PIU33117.1"/>
    </source>
</evidence>
<comment type="similarity">
    <text evidence="5 6">Belongs to the universal ribosomal protein uL6 family.</text>
</comment>
<dbReference type="PROSITE" id="PS00525">
    <property type="entry name" value="RIBOSOMAL_L6_1"/>
    <property type="match status" value="1"/>
</dbReference>
<dbReference type="GO" id="GO:0002181">
    <property type="term" value="P:cytoplasmic translation"/>
    <property type="evidence" value="ECO:0007669"/>
    <property type="project" value="TreeGrafter"/>
</dbReference>
<dbReference type="GO" id="GO:0022625">
    <property type="term" value="C:cytosolic large ribosomal subunit"/>
    <property type="evidence" value="ECO:0007669"/>
    <property type="project" value="UniProtKB-UniRule"/>
</dbReference>
<dbReference type="SUPFAM" id="SSF56053">
    <property type="entry name" value="Ribosomal protein L6"/>
    <property type="match status" value="2"/>
</dbReference>
<evidence type="ECO:0000256" key="6">
    <source>
        <dbReference type="RuleBase" id="RU003869"/>
    </source>
</evidence>
<proteinExistence type="inferred from homology"/>
<dbReference type="InterPro" id="IPR002358">
    <property type="entry name" value="Ribosomal_uL6_CS"/>
</dbReference>
<keyword evidence="3 5" id="KW-0689">Ribosomal protein</keyword>
<keyword evidence="4 5" id="KW-0687">Ribonucleoprotein</keyword>
<comment type="function">
    <text evidence="5 7">This protein binds to the 23S rRNA, and is important in its secondary structure. It is located near the subunit interface in the base of the L7/L12 stalk, and near the tRNA binding site of the peptidyltransferase center.</text>
</comment>
<dbReference type="NCBIfam" id="TIGR03654">
    <property type="entry name" value="L6_bact"/>
    <property type="match status" value="1"/>
</dbReference>
<organism evidence="10 11">
    <name type="scientific">Candidatus Shapirobacteria bacterium CG07_land_8_20_14_0_80_39_12</name>
    <dbReference type="NCBI Taxonomy" id="1974480"/>
    <lineage>
        <taxon>Bacteria</taxon>
        <taxon>Candidatus Shapironibacteriota</taxon>
    </lineage>
</organism>
<dbReference type="FunFam" id="3.90.930.12:FF:000002">
    <property type="entry name" value="50S ribosomal protein L6"/>
    <property type="match status" value="1"/>
</dbReference>
<dbReference type="InterPro" id="IPR019906">
    <property type="entry name" value="Ribosomal_uL6_bac-type"/>
</dbReference>
<dbReference type="InterPro" id="IPR036789">
    <property type="entry name" value="Ribosomal_uL6-like_a/b-dom_sf"/>
</dbReference>
<evidence type="ECO:0000313" key="11">
    <source>
        <dbReference type="Proteomes" id="UP000229559"/>
    </source>
</evidence>
<dbReference type="PANTHER" id="PTHR11655:SF14">
    <property type="entry name" value="LARGE RIBOSOMAL SUBUNIT PROTEIN UL6M"/>
    <property type="match status" value="1"/>
</dbReference>
<evidence type="ECO:0000256" key="1">
    <source>
        <dbReference type="ARBA" id="ARBA00022730"/>
    </source>
</evidence>
<dbReference type="Gene3D" id="3.90.930.12">
    <property type="entry name" value="Ribosomal protein L6, alpha-beta domain"/>
    <property type="match status" value="2"/>
</dbReference>
<sequence>MSRIGKQPVIIPEGVNVKIDGNQIVVSGPKGVLNYTFRPEMKVSLEEGKVLVKPKTINRLTKALFGTTRNLIANMVEGVTKGFSKTLKIVGTGYRASLEGAAEETKLILSLGFSHPVEIKTPVGIQFELEGNNLVKISGIDKALVGQTAAKIRDVYPPEPYKGKGIRYQEETPRRKAGKTGKAGLVPGVKL</sequence>
<dbReference type="Pfam" id="PF00347">
    <property type="entry name" value="Ribosomal_L6"/>
    <property type="match status" value="2"/>
</dbReference>
<evidence type="ECO:0000256" key="7">
    <source>
        <dbReference type="RuleBase" id="RU003870"/>
    </source>
</evidence>